<reference evidence="2" key="1">
    <citation type="journal article" date="2020" name="mSystems">
        <title>Genome- and Community-Level Interaction Insights into Carbon Utilization and Element Cycling Functions of Hydrothermarchaeota in Hydrothermal Sediment.</title>
        <authorList>
            <person name="Zhou Z."/>
            <person name="Liu Y."/>
            <person name="Xu W."/>
            <person name="Pan J."/>
            <person name="Luo Z.H."/>
            <person name="Li M."/>
        </authorList>
    </citation>
    <scope>NUCLEOTIDE SEQUENCE [LARGE SCALE GENOMIC DNA]</scope>
    <source>
        <strain evidence="2">SpSt-579</strain>
    </source>
</reference>
<protein>
    <submittedName>
        <fullName evidence="2">Uncharacterized protein</fullName>
    </submittedName>
</protein>
<proteinExistence type="predicted"/>
<name>A0A7C4M2G1_UNCC3</name>
<evidence type="ECO:0000313" key="2">
    <source>
        <dbReference type="EMBL" id="HGT70733.1"/>
    </source>
</evidence>
<feature type="transmembrane region" description="Helical" evidence="1">
    <location>
        <begin position="20"/>
        <end position="38"/>
    </location>
</feature>
<comment type="caution">
    <text evidence="2">The sequence shown here is derived from an EMBL/GenBank/DDBJ whole genome shotgun (WGS) entry which is preliminary data.</text>
</comment>
<dbReference type="AlphaFoldDB" id="A0A7C4M2G1"/>
<keyword evidence="1" id="KW-0472">Membrane</keyword>
<organism evidence="2">
    <name type="scientific">candidate division CPR3 bacterium</name>
    <dbReference type="NCBI Taxonomy" id="2268181"/>
    <lineage>
        <taxon>Bacteria</taxon>
        <taxon>Bacteria division CPR3</taxon>
    </lineage>
</organism>
<accession>A0A7C4M2G1</accession>
<sequence>MKKEEKTIIKRKKLKERLPLILILLLMVTVVVLGYSYYNLQKTIKTITDPKVAEKYIKEQTQSVVERLSKHIILPMGESPTFATITDINALKKEQPFYEGCENGDQILIYKNARIGIVYRPSKDIIVKVGPVEVED</sequence>
<evidence type="ECO:0000256" key="1">
    <source>
        <dbReference type="SAM" id="Phobius"/>
    </source>
</evidence>
<dbReference type="EMBL" id="DSYQ01000002">
    <property type="protein sequence ID" value="HGT70733.1"/>
    <property type="molecule type" value="Genomic_DNA"/>
</dbReference>
<keyword evidence="1" id="KW-0812">Transmembrane</keyword>
<keyword evidence="1" id="KW-1133">Transmembrane helix</keyword>
<gene>
    <name evidence="2" type="ORF">ENT43_00550</name>
</gene>